<feature type="signal peptide" evidence="1">
    <location>
        <begin position="1"/>
        <end position="21"/>
    </location>
</feature>
<keyword evidence="1" id="KW-0732">Signal</keyword>
<dbReference type="NCBIfam" id="TIGR02167">
    <property type="entry name" value="Liste_lipo_26"/>
    <property type="match status" value="2"/>
</dbReference>
<accession>A0ABT8WWK0</accession>
<organism evidence="3 4">
    <name type="scientific">Flavivirga jejuensis</name>
    <dbReference type="NCBI Taxonomy" id="870487"/>
    <lineage>
        <taxon>Bacteria</taxon>
        <taxon>Pseudomonadati</taxon>
        <taxon>Bacteroidota</taxon>
        <taxon>Flavobacteriia</taxon>
        <taxon>Flavobacteriales</taxon>
        <taxon>Flavobacteriaceae</taxon>
        <taxon>Flavivirga</taxon>
    </lineage>
</organism>
<evidence type="ECO:0000256" key="1">
    <source>
        <dbReference type="SAM" id="SignalP"/>
    </source>
</evidence>
<feature type="chain" id="PRO_5045605641" evidence="1">
    <location>
        <begin position="22"/>
        <end position="586"/>
    </location>
</feature>
<feature type="domain" description="PKD" evidence="2">
    <location>
        <begin position="216"/>
        <end position="278"/>
    </location>
</feature>
<sequence>MKTNLLKFKNLLLLIVVITLASCSKDDPAKSDGKQILSFIFASENNSILSESVTATITESDKTISAIFPNGSDVKSLTPKIEVSELATVSPTGAQDFTTGVTYTVTAEDGSTQAYRASVSVEESTGKQILSFIFTTEANTVLSEAITATIDEAGKSISASVPYGTVITSLTPTIEVSQLATISPIGAQDYTSPVTYTVTAEDESTETYTVNITENAFEAFVTTWETTTANEEITIYTNPNLTGYSYDIDWGDGSTESGLTGDAPHQYATAGIHTVSITGDFPAIYFAYGAEIEATAAKLQTIERWGDIQWKSMGRAFTYCTNLTYNATDVPDLSQVTSMSYMFAFSSFNGDIGNWDVSSVEDMSYVFNEASAFNQDIGSWDVSSVENMIYMFREASAFNQDIGNWDVSNVTNMYYMFRAASAFNQDIGSWDVSSVERMSYMFRGAITFNQDIGSWDVSSVESMSYMFYGASAFNQNIGNWDVSSVEYMSNMFREAIAFNHDIGSWDVSSVEYMSDMFRLAIAFNQDIGSWDVSSVEDMSYMFYGAGVFNQNLSGWATDNVTSCTNFSYGSGLTTAQLPTAGSCFNE</sequence>
<keyword evidence="4" id="KW-1185">Reference proteome</keyword>
<dbReference type="Pfam" id="PF03382">
    <property type="entry name" value="DUF285"/>
    <property type="match status" value="1"/>
</dbReference>
<dbReference type="Pfam" id="PF16410">
    <property type="entry name" value="DUF5018"/>
    <property type="match status" value="1"/>
</dbReference>
<dbReference type="Gene3D" id="2.60.40.2340">
    <property type="match status" value="2"/>
</dbReference>
<evidence type="ECO:0000313" key="4">
    <source>
        <dbReference type="Proteomes" id="UP001176806"/>
    </source>
</evidence>
<dbReference type="InterPro" id="IPR005046">
    <property type="entry name" value="DUF285"/>
</dbReference>
<dbReference type="InterPro" id="IPR000601">
    <property type="entry name" value="PKD_dom"/>
</dbReference>
<reference evidence="3" key="1">
    <citation type="submission" date="2023-07" db="EMBL/GenBank/DDBJ databases">
        <title>Two novel species in the genus Flavivirga.</title>
        <authorList>
            <person name="Kwon K."/>
        </authorList>
    </citation>
    <scope>NUCLEOTIDE SEQUENCE</scope>
    <source>
        <strain evidence="3">KACC 14158</strain>
    </source>
</reference>
<dbReference type="SUPFAM" id="SSF49299">
    <property type="entry name" value="PKD domain"/>
    <property type="match status" value="1"/>
</dbReference>
<dbReference type="InterPro" id="IPR032186">
    <property type="entry name" value="DUF5018"/>
</dbReference>
<evidence type="ECO:0000313" key="3">
    <source>
        <dbReference type="EMBL" id="MDO5977261.1"/>
    </source>
</evidence>
<dbReference type="Proteomes" id="UP001176806">
    <property type="component" value="Unassembled WGS sequence"/>
</dbReference>
<proteinExistence type="predicted"/>
<comment type="caution">
    <text evidence="3">The sequence shown here is derived from an EMBL/GenBank/DDBJ whole genome shotgun (WGS) entry which is preliminary data.</text>
</comment>
<gene>
    <name evidence="3" type="ORF">Q4Q40_23980</name>
</gene>
<dbReference type="InterPro" id="IPR035986">
    <property type="entry name" value="PKD_dom_sf"/>
</dbReference>
<dbReference type="RefSeq" id="WP_303304588.1">
    <property type="nucleotide sequence ID" value="NZ_JAUOEL010000025.1"/>
</dbReference>
<dbReference type="PROSITE" id="PS51257">
    <property type="entry name" value="PROKAR_LIPOPROTEIN"/>
    <property type="match status" value="1"/>
</dbReference>
<name>A0ABT8WWK0_9FLAO</name>
<dbReference type="PROSITE" id="PS50093">
    <property type="entry name" value="PKD"/>
    <property type="match status" value="1"/>
</dbReference>
<dbReference type="InterPro" id="IPR011889">
    <property type="entry name" value="Liste_lipo_26"/>
</dbReference>
<dbReference type="EMBL" id="JAUOEL010000025">
    <property type="protein sequence ID" value="MDO5977261.1"/>
    <property type="molecule type" value="Genomic_DNA"/>
</dbReference>
<evidence type="ECO:0000259" key="2">
    <source>
        <dbReference type="PROSITE" id="PS50093"/>
    </source>
</evidence>
<protein>
    <submittedName>
        <fullName evidence="3">BspA family leucine-rich repeat surface protein</fullName>
    </submittedName>
</protein>